<accession>A0ABC8SQ70</accession>
<evidence type="ECO:0000313" key="1">
    <source>
        <dbReference type="EMBL" id="CAK9159137.1"/>
    </source>
</evidence>
<dbReference type="AlphaFoldDB" id="A0ABC8SQ70"/>
<gene>
    <name evidence="1" type="ORF">ILEXP_LOCUS27820</name>
</gene>
<organism evidence="1 2">
    <name type="scientific">Ilex paraguariensis</name>
    <name type="common">yerba mate</name>
    <dbReference type="NCBI Taxonomy" id="185542"/>
    <lineage>
        <taxon>Eukaryota</taxon>
        <taxon>Viridiplantae</taxon>
        <taxon>Streptophyta</taxon>
        <taxon>Embryophyta</taxon>
        <taxon>Tracheophyta</taxon>
        <taxon>Spermatophyta</taxon>
        <taxon>Magnoliopsida</taxon>
        <taxon>eudicotyledons</taxon>
        <taxon>Gunneridae</taxon>
        <taxon>Pentapetalae</taxon>
        <taxon>asterids</taxon>
        <taxon>campanulids</taxon>
        <taxon>Aquifoliales</taxon>
        <taxon>Aquifoliaceae</taxon>
        <taxon>Ilex</taxon>
    </lineage>
</organism>
<keyword evidence="2" id="KW-1185">Reference proteome</keyword>
<dbReference type="Proteomes" id="UP001642360">
    <property type="component" value="Unassembled WGS sequence"/>
</dbReference>
<evidence type="ECO:0000313" key="2">
    <source>
        <dbReference type="Proteomes" id="UP001642360"/>
    </source>
</evidence>
<dbReference type="EMBL" id="CAUOFW020003303">
    <property type="protein sequence ID" value="CAK9159137.1"/>
    <property type="molecule type" value="Genomic_DNA"/>
</dbReference>
<proteinExistence type="predicted"/>
<name>A0ABC8SQ70_9AQUA</name>
<dbReference type="PANTHER" id="PTHR33735">
    <property type="entry name" value="EXPRESSED PROTEIN"/>
    <property type="match status" value="1"/>
</dbReference>
<sequence>MSATGSIVSYRYSLSSVFPETSRRPSFLNLNNRLNTSAPIYQQDFTAIRALFSGRIDRMVHSKNGKRNFVVHNSVQPGAPIPSGKPSNPWTSWLLGMLLSIALPFWRQGLTPLQALRNKVDTIVETVELVVDVVEKAAEEVEKVADEVAEKLPEGGLKAAAGLIGDIAEETAKDARIAGDLIDKVEEVQKEVESFFETVKNQENEAPKEASESN</sequence>
<dbReference type="PANTHER" id="PTHR33735:SF14">
    <property type="entry name" value="PHAGE CAPSID SCAFFOLDING PROTEIN (GPO) SERINE PEPTIDASE"/>
    <property type="match status" value="1"/>
</dbReference>
<evidence type="ECO:0008006" key="3">
    <source>
        <dbReference type="Google" id="ProtNLM"/>
    </source>
</evidence>
<comment type="caution">
    <text evidence="1">The sequence shown here is derived from an EMBL/GenBank/DDBJ whole genome shotgun (WGS) entry which is preliminary data.</text>
</comment>
<reference evidence="1 2" key="1">
    <citation type="submission" date="2024-02" db="EMBL/GenBank/DDBJ databases">
        <authorList>
            <person name="Vignale AGUSTIN F."/>
            <person name="Sosa J E."/>
            <person name="Modenutti C."/>
        </authorList>
    </citation>
    <scope>NUCLEOTIDE SEQUENCE [LARGE SCALE GENOMIC DNA]</scope>
</reference>
<protein>
    <recommendedName>
        <fullName evidence="3">Plastid-targeted protein 2</fullName>
    </recommendedName>
</protein>